<dbReference type="PANTHER" id="PTHR13767">
    <property type="entry name" value="TRNA-PSEUDOURIDINE SYNTHASE"/>
    <property type="match status" value="1"/>
</dbReference>
<dbReference type="GO" id="GO:0160148">
    <property type="term" value="F:tRNA pseudouridine(55) synthase activity"/>
    <property type="evidence" value="ECO:0007669"/>
    <property type="project" value="UniProtKB-EC"/>
</dbReference>
<dbReference type="Gene3D" id="3.30.2350.10">
    <property type="entry name" value="Pseudouridine synthase"/>
    <property type="match status" value="1"/>
</dbReference>
<dbReference type="EMBL" id="CP065938">
    <property type="protein sequence ID" value="UWX05815.1"/>
    <property type="molecule type" value="Genomic_DNA"/>
</dbReference>
<name>A0ABY5Y178_9BACT</name>
<proteinExistence type="inferred from homology"/>
<dbReference type="NCBIfam" id="TIGR00431">
    <property type="entry name" value="TruB"/>
    <property type="match status" value="1"/>
</dbReference>
<evidence type="ECO:0000256" key="5">
    <source>
        <dbReference type="HAMAP-Rule" id="MF_01080"/>
    </source>
</evidence>
<dbReference type="EC" id="5.4.99.25" evidence="5"/>
<feature type="domain" description="Pseudouridine synthase II N-terminal" evidence="6">
    <location>
        <begin position="26"/>
        <end position="174"/>
    </location>
</feature>
<accession>A0ABY5Y178</accession>
<feature type="active site" description="Nucleophile" evidence="5">
    <location>
        <position position="40"/>
    </location>
</feature>
<dbReference type="Pfam" id="PF16198">
    <property type="entry name" value="TruB_C_2"/>
    <property type="match status" value="1"/>
</dbReference>
<evidence type="ECO:0000256" key="1">
    <source>
        <dbReference type="ARBA" id="ARBA00000385"/>
    </source>
</evidence>
<dbReference type="CDD" id="cd02573">
    <property type="entry name" value="PseudoU_synth_EcTruB"/>
    <property type="match status" value="1"/>
</dbReference>
<feature type="domain" description="tRNA pseudouridylate synthase B C-terminal" evidence="7">
    <location>
        <begin position="175"/>
        <end position="231"/>
    </location>
</feature>
<evidence type="ECO:0000313" key="8">
    <source>
        <dbReference type="EMBL" id="UWX05815.1"/>
    </source>
</evidence>
<evidence type="ECO:0000259" key="6">
    <source>
        <dbReference type="Pfam" id="PF01509"/>
    </source>
</evidence>
<keyword evidence="3 5" id="KW-0819">tRNA processing</keyword>
<dbReference type="InterPro" id="IPR020103">
    <property type="entry name" value="PsdUridine_synth_cat_dom_sf"/>
</dbReference>
<comment type="function">
    <text evidence="5">Responsible for synthesis of pseudouridine from uracil-55 in the psi GC loop of transfer RNAs.</text>
</comment>
<dbReference type="InterPro" id="IPR032819">
    <property type="entry name" value="TruB_C"/>
</dbReference>
<organism evidence="8 9">
    <name type="scientific">Taurinivorans muris</name>
    <dbReference type="NCBI Taxonomy" id="2787751"/>
    <lineage>
        <taxon>Bacteria</taxon>
        <taxon>Pseudomonadati</taxon>
        <taxon>Thermodesulfobacteriota</taxon>
        <taxon>Desulfovibrionia</taxon>
        <taxon>Desulfovibrionales</taxon>
        <taxon>Desulfovibrionaceae</taxon>
        <taxon>Taurinivorans</taxon>
    </lineage>
</organism>
<dbReference type="RefSeq" id="WP_334315406.1">
    <property type="nucleotide sequence ID" value="NZ_CP065938.1"/>
</dbReference>
<evidence type="ECO:0000259" key="7">
    <source>
        <dbReference type="Pfam" id="PF16198"/>
    </source>
</evidence>
<evidence type="ECO:0000313" key="9">
    <source>
        <dbReference type="Proteomes" id="UP001058120"/>
    </source>
</evidence>
<sequence>MEQKHGILLLNKPKGMSSAFAVGRLKKLGQKKIGHAGTLDPMATGLLIVLLGEATKLSGYLLENGEKTYSGTLELGKITDTWDAEGKIVQENDYSFITEEMLANAVKNWLGKSIQEVPPYSAAKHNGQALYKLARAGKEVPVKTKEIYISHAEIQWVDLPCMRFRVTCSSGSYIRSLAHSLGIRLGSGATLTELTREHSHPFYLQDAVTLEELQKKPEILNEKLIPMENALPNWRIIELSEREAKAVKNGNPVQTADTDFTENERVFLRYQGNVLALAEGKVIDSRKFWQILRGLATL</sequence>
<dbReference type="InterPro" id="IPR002501">
    <property type="entry name" value="PsdUridine_synth_N"/>
</dbReference>
<dbReference type="SUPFAM" id="SSF55120">
    <property type="entry name" value="Pseudouridine synthase"/>
    <property type="match status" value="1"/>
</dbReference>
<keyword evidence="4 5" id="KW-0413">Isomerase</keyword>
<dbReference type="Pfam" id="PF01509">
    <property type="entry name" value="TruB_N"/>
    <property type="match status" value="1"/>
</dbReference>
<comment type="similarity">
    <text evidence="2 5">Belongs to the pseudouridine synthase TruB family. Type 1 subfamily.</text>
</comment>
<reference evidence="8" key="1">
    <citation type="submission" date="2020-12" db="EMBL/GenBank/DDBJ databases">
        <title>Taurinivorans muris gen. nov., sp. nov., fundamental and realized metabolic niche of a ubiquitous sulfidogenic bacterium in the murine intestine.</title>
        <authorList>
            <person name="Ye H."/>
            <person name="Hanson B.T."/>
            <person name="Loy A."/>
        </authorList>
    </citation>
    <scope>NUCLEOTIDE SEQUENCE</scope>
    <source>
        <strain evidence="8">LT0009</strain>
    </source>
</reference>
<evidence type="ECO:0000256" key="4">
    <source>
        <dbReference type="ARBA" id="ARBA00023235"/>
    </source>
</evidence>
<dbReference type="InterPro" id="IPR014780">
    <property type="entry name" value="tRNA_psdUridine_synth_TruB"/>
</dbReference>
<evidence type="ECO:0000256" key="3">
    <source>
        <dbReference type="ARBA" id="ARBA00022694"/>
    </source>
</evidence>
<keyword evidence="9" id="KW-1185">Reference proteome</keyword>
<dbReference type="PANTHER" id="PTHR13767:SF2">
    <property type="entry name" value="PSEUDOURIDYLATE SYNTHASE TRUB1"/>
    <property type="match status" value="1"/>
</dbReference>
<protein>
    <recommendedName>
        <fullName evidence="5">tRNA pseudouridine synthase B</fullName>
        <ecNumber evidence="5">5.4.99.25</ecNumber>
    </recommendedName>
    <alternativeName>
        <fullName evidence="5">tRNA pseudouridine(55) synthase</fullName>
        <shortName evidence="5">Psi55 synthase</shortName>
    </alternativeName>
    <alternativeName>
        <fullName evidence="5">tRNA pseudouridylate synthase</fullName>
    </alternativeName>
    <alternativeName>
        <fullName evidence="5">tRNA-uridine isomerase</fullName>
    </alternativeName>
</protein>
<evidence type="ECO:0000256" key="2">
    <source>
        <dbReference type="ARBA" id="ARBA00005642"/>
    </source>
</evidence>
<dbReference type="Proteomes" id="UP001058120">
    <property type="component" value="Chromosome"/>
</dbReference>
<dbReference type="HAMAP" id="MF_01080">
    <property type="entry name" value="TruB_bact"/>
    <property type="match status" value="1"/>
</dbReference>
<gene>
    <name evidence="5 8" type="primary">truB</name>
    <name evidence="8" type="ORF">JBF11_00345</name>
</gene>
<comment type="catalytic activity">
    <reaction evidence="1 5">
        <text>uridine(55) in tRNA = pseudouridine(55) in tRNA</text>
        <dbReference type="Rhea" id="RHEA:42532"/>
        <dbReference type="Rhea" id="RHEA-COMP:10101"/>
        <dbReference type="Rhea" id="RHEA-COMP:10102"/>
        <dbReference type="ChEBI" id="CHEBI:65314"/>
        <dbReference type="ChEBI" id="CHEBI:65315"/>
        <dbReference type="EC" id="5.4.99.25"/>
    </reaction>
</comment>